<organism evidence="6 7">
    <name type="scientific">Mycolicibacterium goodii</name>
    <name type="common">Mycobacterium goodii</name>
    <dbReference type="NCBI Taxonomy" id="134601"/>
    <lineage>
        <taxon>Bacteria</taxon>
        <taxon>Bacillati</taxon>
        <taxon>Actinomycetota</taxon>
        <taxon>Actinomycetes</taxon>
        <taxon>Mycobacteriales</taxon>
        <taxon>Mycobacteriaceae</taxon>
        <taxon>Mycolicibacterium</taxon>
    </lineage>
</organism>
<feature type="active site" description="Nucleophile" evidence="4">
    <location>
        <position position="7"/>
    </location>
</feature>
<reference evidence="6 7" key="1">
    <citation type="submission" date="2015-07" db="EMBL/GenBank/DDBJ databases">
        <title>Complete genome sequence of Mycobacterium goodii X7B, a facultative thermophilic biodesulfurizing bacterium.</title>
        <authorList>
            <person name="Yu B."/>
            <person name="Li F."/>
            <person name="Xu P."/>
        </authorList>
    </citation>
    <scope>NUCLEOTIDE SEQUENCE [LARGE SCALE GENOMIC DNA]</scope>
    <source>
        <strain evidence="6 7">X7B</strain>
    </source>
</reference>
<dbReference type="SUPFAM" id="SSF52788">
    <property type="entry name" value="Phosphotyrosine protein phosphatases I"/>
    <property type="match status" value="1"/>
</dbReference>
<dbReference type="EMBL" id="CP012150">
    <property type="protein sequence ID" value="AKS35413.1"/>
    <property type="molecule type" value="Genomic_DNA"/>
</dbReference>
<dbReference type="SMART" id="SM00226">
    <property type="entry name" value="LMWPc"/>
    <property type="match status" value="1"/>
</dbReference>
<sequence length="178" mass="18817">MNTLFVCTGNICRSPTAERLASAGAARLGIHDLTVSSAGIRAVVGHPIHHHAAAVLESLGGNPNMFAARRLTRDIAMAADLILTMTRGQRDTVLTIAPQALRRTFTLGEAALLASDPNLTSVAELAAARPRLPARQVPEVPDPLGKDVDFFMTVGAQIAELLQPVLRFCARIGDVPAP</sequence>
<dbReference type="InterPro" id="IPR023485">
    <property type="entry name" value="Ptyr_pPase"/>
</dbReference>
<dbReference type="Pfam" id="PF01451">
    <property type="entry name" value="LMWPc"/>
    <property type="match status" value="1"/>
</dbReference>
<keyword evidence="2" id="KW-0378">Hydrolase</keyword>
<gene>
    <name evidence="6" type="ORF">AFA91_29840</name>
</gene>
<dbReference type="GO" id="GO:0004725">
    <property type="term" value="F:protein tyrosine phosphatase activity"/>
    <property type="evidence" value="ECO:0007669"/>
    <property type="project" value="InterPro"/>
</dbReference>
<dbReference type="PANTHER" id="PTHR11717">
    <property type="entry name" value="LOW MOLECULAR WEIGHT PROTEIN TYROSINE PHOSPHATASE"/>
    <property type="match status" value="1"/>
</dbReference>
<dbReference type="KEGG" id="mgo:AFA91_29840"/>
<evidence type="ECO:0000313" key="7">
    <source>
        <dbReference type="Proteomes" id="UP000062255"/>
    </source>
</evidence>
<dbReference type="STRING" id="134601.AFA91_29840"/>
<feature type="domain" description="Phosphotyrosine protein phosphatase I" evidence="5">
    <location>
        <begin position="1"/>
        <end position="168"/>
    </location>
</feature>
<evidence type="ECO:0000313" key="6">
    <source>
        <dbReference type="EMBL" id="AKS35413.1"/>
    </source>
</evidence>
<accession>A0A0K0XDD3</accession>
<dbReference type="PRINTS" id="PR00719">
    <property type="entry name" value="LMWPTPASE"/>
</dbReference>
<dbReference type="AlphaFoldDB" id="A0A0K0XDD3"/>
<dbReference type="OrthoDB" id="9784339at2"/>
<dbReference type="InterPro" id="IPR017867">
    <property type="entry name" value="Tyr_phospatase_low_mol_wt"/>
</dbReference>
<evidence type="ECO:0000259" key="5">
    <source>
        <dbReference type="SMART" id="SM00226"/>
    </source>
</evidence>
<evidence type="ECO:0000256" key="4">
    <source>
        <dbReference type="PIRSR" id="PIRSR617867-1"/>
    </source>
</evidence>
<feature type="active site" description="Nucleophile" evidence="4">
    <location>
        <position position="13"/>
    </location>
</feature>
<dbReference type="Proteomes" id="UP000062255">
    <property type="component" value="Chromosome"/>
</dbReference>
<evidence type="ECO:0000256" key="2">
    <source>
        <dbReference type="ARBA" id="ARBA00022801"/>
    </source>
</evidence>
<evidence type="ECO:0000256" key="3">
    <source>
        <dbReference type="ARBA" id="ARBA00022912"/>
    </source>
</evidence>
<keyword evidence="3" id="KW-0904">Protein phosphatase</keyword>
<proteinExistence type="inferred from homology"/>
<evidence type="ECO:0000256" key="1">
    <source>
        <dbReference type="ARBA" id="ARBA00011063"/>
    </source>
</evidence>
<dbReference type="Gene3D" id="3.40.50.2300">
    <property type="match status" value="1"/>
</dbReference>
<comment type="similarity">
    <text evidence="1">Belongs to the low molecular weight phosphotyrosine protein phosphatase family.</text>
</comment>
<dbReference type="InterPro" id="IPR036196">
    <property type="entry name" value="Ptyr_pPase_sf"/>
</dbReference>
<dbReference type="PATRIC" id="fig|134601.6.peg.6167"/>
<name>A0A0K0XDD3_MYCGD</name>
<dbReference type="PANTHER" id="PTHR11717:SF31">
    <property type="entry name" value="LOW MOLECULAR WEIGHT PROTEIN-TYROSINE-PHOSPHATASE ETP-RELATED"/>
    <property type="match status" value="1"/>
</dbReference>
<protein>
    <submittedName>
        <fullName evidence="6">Protein tyrosine phosphatase</fullName>
    </submittedName>
</protein>
<dbReference type="InterPro" id="IPR050438">
    <property type="entry name" value="LMW_PTPase"/>
</dbReference>